<keyword evidence="5" id="KW-0418">Kinase</keyword>
<dbReference type="PROSITE" id="PS50011">
    <property type="entry name" value="PROTEIN_KINASE_DOM"/>
    <property type="match status" value="1"/>
</dbReference>
<feature type="domain" description="Protein kinase" evidence="8">
    <location>
        <begin position="18"/>
        <end position="292"/>
    </location>
</feature>
<feature type="region of interest" description="Disordered" evidence="7">
    <location>
        <begin position="366"/>
        <end position="421"/>
    </location>
</feature>
<evidence type="ECO:0000256" key="6">
    <source>
        <dbReference type="ARBA" id="ARBA00022840"/>
    </source>
</evidence>
<keyword evidence="6" id="KW-0067">ATP-binding</keyword>
<dbReference type="SUPFAM" id="SSF56112">
    <property type="entry name" value="Protein kinase-like (PK-like)"/>
    <property type="match status" value="1"/>
</dbReference>
<reference evidence="9 10" key="1">
    <citation type="submission" date="2019-06" db="EMBL/GenBank/DDBJ databases">
        <title>Sequencing the genomes of 1000 actinobacteria strains.</title>
        <authorList>
            <person name="Klenk H.-P."/>
        </authorList>
    </citation>
    <scope>NUCLEOTIDE SEQUENCE [LARGE SCALE GENOMIC DNA]</scope>
    <source>
        <strain evidence="9 10">DSM 41649</strain>
    </source>
</reference>
<proteinExistence type="predicted"/>
<dbReference type="PANTHER" id="PTHR43289:SF6">
    <property type="entry name" value="SERINE_THREONINE-PROTEIN KINASE NEKL-3"/>
    <property type="match status" value="1"/>
</dbReference>
<evidence type="ECO:0000259" key="8">
    <source>
        <dbReference type="PROSITE" id="PS50011"/>
    </source>
</evidence>
<dbReference type="EC" id="2.7.11.1" evidence="1"/>
<feature type="compositionally biased region" description="Low complexity" evidence="7">
    <location>
        <begin position="290"/>
        <end position="300"/>
    </location>
</feature>
<evidence type="ECO:0000313" key="9">
    <source>
        <dbReference type="EMBL" id="TWE15558.1"/>
    </source>
</evidence>
<dbReference type="OrthoDB" id="3700382at2"/>
<dbReference type="Gene3D" id="1.10.510.10">
    <property type="entry name" value="Transferase(Phosphotransferase) domain 1"/>
    <property type="match status" value="1"/>
</dbReference>
<evidence type="ECO:0000313" key="10">
    <source>
        <dbReference type="Proteomes" id="UP000318416"/>
    </source>
</evidence>
<sequence length="640" mass="67682">MSPDPTGPVTPTVDHGSLALGRQLGQGGQGSVHQVLNKRINESAGGGWEVVYKEYSANVLPHLDEAALASSAALLGELSGADGRWLSEKTAWPAAVVQRQGRTCGFLMRAVPDRFQFSLRTLTGANGGPRRLANMEYLLNDDTYIAGIGLTVSDKDRLLLLADLAATLARLHRLGIAVGDLSPRNLLFSASPQPECFLIDCDAMRLRGATALPQAETPDWQVPAGEERATPTSDVYKLGLLAVRLFARNQTSTDPTALAATSPALGDLARASLDPDPARRPTPAAWAEQLTSAAATAPAKPARKRRRTPGAATPAAPPTRPATGRPHGTTPPAPKSPAAQAGGVLGALAAVVVLILLVVNNQHSLRTDTSGSTVGGSRQTARYTPHPLDTRTTPTPTRTRWETTPDPVRTTSAPPTPTDAIGTAHVGDCFDDKGTNGHADLSTTSCTSGAFKVVRINTATTDLDSCDNVPDSDRSVSSSRHDLVLCLSYQSPGGTAYHAGQGDCVFGAPGGSAWGKQACQTGNFKVLAAYRGTSDKSKCDPWPHYNYWRHFSVAADSRLDVLLCLSMNYPDDAGYATVKECLSKSGSTFTNVGSCNASNVYVTGRTSTPNAPAFCGHDGSTYWRSADYPAFGYTVCWRWR</sequence>
<dbReference type="GO" id="GO:0004674">
    <property type="term" value="F:protein serine/threonine kinase activity"/>
    <property type="evidence" value="ECO:0007669"/>
    <property type="project" value="UniProtKB-KW"/>
</dbReference>
<evidence type="ECO:0000256" key="4">
    <source>
        <dbReference type="ARBA" id="ARBA00022741"/>
    </source>
</evidence>
<protein>
    <recommendedName>
        <fullName evidence="1">non-specific serine/threonine protein kinase</fullName>
        <ecNumber evidence="1">2.7.11.1</ecNumber>
    </recommendedName>
</protein>
<dbReference type="InterPro" id="IPR000719">
    <property type="entry name" value="Prot_kinase_dom"/>
</dbReference>
<organism evidence="9 10">
    <name type="scientific">Kitasatospora atroaurantiaca</name>
    <dbReference type="NCBI Taxonomy" id="285545"/>
    <lineage>
        <taxon>Bacteria</taxon>
        <taxon>Bacillati</taxon>
        <taxon>Actinomycetota</taxon>
        <taxon>Actinomycetes</taxon>
        <taxon>Kitasatosporales</taxon>
        <taxon>Streptomycetaceae</taxon>
        <taxon>Kitasatospora</taxon>
    </lineage>
</organism>
<dbReference type="EMBL" id="VIVR01000001">
    <property type="protein sequence ID" value="TWE15558.1"/>
    <property type="molecule type" value="Genomic_DNA"/>
</dbReference>
<evidence type="ECO:0000256" key="5">
    <source>
        <dbReference type="ARBA" id="ARBA00022777"/>
    </source>
</evidence>
<feature type="region of interest" description="Disordered" evidence="7">
    <location>
        <begin position="290"/>
        <end position="338"/>
    </location>
</feature>
<keyword evidence="4" id="KW-0547">Nucleotide-binding</keyword>
<feature type="compositionally biased region" description="Polar residues" evidence="7">
    <location>
        <begin position="366"/>
        <end position="382"/>
    </location>
</feature>
<evidence type="ECO:0000256" key="7">
    <source>
        <dbReference type="SAM" id="MobiDB-lite"/>
    </source>
</evidence>
<dbReference type="RefSeq" id="WP_145787110.1">
    <property type="nucleotide sequence ID" value="NZ_BAAABR010000028.1"/>
</dbReference>
<comment type="caution">
    <text evidence="9">The sequence shown here is derived from an EMBL/GenBank/DDBJ whole genome shotgun (WGS) entry which is preliminary data.</text>
</comment>
<keyword evidence="10" id="KW-1185">Reference proteome</keyword>
<accession>A0A561EIX0</accession>
<evidence type="ECO:0000256" key="3">
    <source>
        <dbReference type="ARBA" id="ARBA00022679"/>
    </source>
</evidence>
<dbReference type="GO" id="GO:0005524">
    <property type="term" value="F:ATP binding"/>
    <property type="evidence" value="ECO:0007669"/>
    <property type="project" value="UniProtKB-KW"/>
</dbReference>
<gene>
    <name evidence="9" type="ORF">FB465_0458</name>
</gene>
<feature type="compositionally biased region" description="Low complexity" evidence="7">
    <location>
        <begin position="384"/>
        <end position="407"/>
    </location>
</feature>
<name>A0A561EIX0_9ACTN</name>
<dbReference type="AlphaFoldDB" id="A0A561EIX0"/>
<evidence type="ECO:0000256" key="1">
    <source>
        <dbReference type="ARBA" id="ARBA00012513"/>
    </source>
</evidence>
<dbReference type="PANTHER" id="PTHR43289">
    <property type="entry name" value="MITOGEN-ACTIVATED PROTEIN KINASE KINASE KINASE 20-RELATED"/>
    <property type="match status" value="1"/>
</dbReference>
<dbReference type="InterPro" id="IPR011009">
    <property type="entry name" value="Kinase-like_dom_sf"/>
</dbReference>
<keyword evidence="2" id="KW-0723">Serine/threonine-protein kinase</keyword>
<dbReference type="Proteomes" id="UP000318416">
    <property type="component" value="Unassembled WGS sequence"/>
</dbReference>
<keyword evidence="3" id="KW-0808">Transferase</keyword>
<evidence type="ECO:0000256" key="2">
    <source>
        <dbReference type="ARBA" id="ARBA00022527"/>
    </source>
</evidence>